<name>A0ABU4HVA2_9ACTN</name>
<evidence type="ECO:0000313" key="4">
    <source>
        <dbReference type="Proteomes" id="UP001284601"/>
    </source>
</evidence>
<dbReference type="RefSeq" id="WP_318599055.1">
    <property type="nucleotide sequence ID" value="NZ_JAWSTH010000060.1"/>
</dbReference>
<dbReference type="GO" id="GO:0016853">
    <property type="term" value="F:isomerase activity"/>
    <property type="evidence" value="ECO:0007669"/>
    <property type="project" value="UniProtKB-KW"/>
</dbReference>
<protein>
    <submittedName>
        <fullName evidence="3">Sugar phosphate isomerase/epimerase family protein</fullName>
    </submittedName>
</protein>
<dbReference type="EMBL" id="JAWSTH010000060">
    <property type="protein sequence ID" value="MDW5596617.1"/>
    <property type="molecule type" value="Genomic_DNA"/>
</dbReference>
<dbReference type="InterPro" id="IPR013022">
    <property type="entry name" value="Xyl_isomerase-like_TIM-brl"/>
</dbReference>
<evidence type="ECO:0000256" key="1">
    <source>
        <dbReference type="ARBA" id="ARBA00023235"/>
    </source>
</evidence>
<dbReference type="Gene3D" id="3.20.20.150">
    <property type="entry name" value="Divalent-metal-dependent TIM barrel enzymes"/>
    <property type="match status" value="1"/>
</dbReference>
<evidence type="ECO:0000313" key="3">
    <source>
        <dbReference type="EMBL" id="MDW5596617.1"/>
    </source>
</evidence>
<accession>A0ABU4HVA2</accession>
<dbReference type="PANTHER" id="PTHR43489:SF7">
    <property type="entry name" value="3-DEHYDRO-D-GULOSIDE 4-EPIMERASE-RELATED"/>
    <property type="match status" value="1"/>
</dbReference>
<dbReference type="InterPro" id="IPR036237">
    <property type="entry name" value="Xyl_isomerase-like_sf"/>
</dbReference>
<dbReference type="SUPFAM" id="SSF51658">
    <property type="entry name" value="Xylose isomerase-like"/>
    <property type="match status" value="1"/>
</dbReference>
<keyword evidence="4" id="KW-1185">Reference proteome</keyword>
<feature type="domain" description="Xylose isomerase-like TIM barrel" evidence="2">
    <location>
        <begin position="23"/>
        <end position="252"/>
    </location>
</feature>
<keyword evidence="1 3" id="KW-0413">Isomerase</keyword>
<reference evidence="4" key="1">
    <citation type="submission" date="2023-07" db="EMBL/GenBank/DDBJ databases">
        <title>Conexibacter stalactiti sp. nov., isolated from stalactites in a lava cave and emended description of the genus Conexibacter.</title>
        <authorList>
            <person name="Lee S.D."/>
        </authorList>
    </citation>
    <scope>NUCLEOTIDE SEQUENCE [LARGE SCALE GENOMIC DNA]</scope>
    <source>
        <strain evidence="4">KCTC 39840</strain>
    </source>
</reference>
<dbReference type="Proteomes" id="UP001284601">
    <property type="component" value="Unassembled WGS sequence"/>
</dbReference>
<dbReference type="Pfam" id="PF01261">
    <property type="entry name" value="AP_endonuc_2"/>
    <property type="match status" value="1"/>
</dbReference>
<comment type="caution">
    <text evidence="3">The sequence shown here is derived from an EMBL/GenBank/DDBJ whole genome shotgun (WGS) entry which is preliminary data.</text>
</comment>
<proteinExistence type="predicted"/>
<reference evidence="3 4" key="2">
    <citation type="submission" date="2023-10" db="EMBL/GenBank/DDBJ databases">
        <authorList>
            <person name="Han X.F."/>
        </authorList>
    </citation>
    <scope>NUCLEOTIDE SEQUENCE [LARGE SCALE GENOMIC DNA]</scope>
    <source>
        <strain evidence="3 4">KCTC 39840</strain>
    </source>
</reference>
<dbReference type="InterPro" id="IPR050417">
    <property type="entry name" value="Sugar_Epim/Isomerase"/>
</dbReference>
<sequence length="264" mass="28553">MSELKLLVQEYEIPGGSLEEKWELLQEVGFHGIELHGRDQQFAERLPELQKAAAAGVPMPSVCLISEQFIGDWDAEVRATAVANMKTLLSTIAAVGGTGAITPAAFGLFSKALPPFTSPRSVEGDREVLLEALAELGEHAGREGVAVYLEPLNRYEDHMLNKLHQAVSLIEELGSPHVKVMADTFHMNIEEDDIPASLLRTGTLLGHVHLADSQRSHPGSGHTDFAGIAAALRSMEFDGHLAMECGIRGDKKESLKQVSALFNG</sequence>
<evidence type="ECO:0000259" key="2">
    <source>
        <dbReference type="Pfam" id="PF01261"/>
    </source>
</evidence>
<organism evidence="3 4">
    <name type="scientific">Conexibacter stalactiti</name>
    <dbReference type="NCBI Taxonomy" id="1940611"/>
    <lineage>
        <taxon>Bacteria</taxon>
        <taxon>Bacillati</taxon>
        <taxon>Actinomycetota</taxon>
        <taxon>Thermoleophilia</taxon>
        <taxon>Solirubrobacterales</taxon>
        <taxon>Conexibacteraceae</taxon>
        <taxon>Conexibacter</taxon>
    </lineage>
</organism>
<gene>
    <name evidence="3" type="ORF">R7226_19880</name>
</gene>
<dbReference type="PANTHER" id="PTHR43489">
    <property type="entry name" value="ISOMERASE"/>
    <property type="match status" value="1"/>
</dbReference>